<gene>
    <name evidence="1" type="ORF">C5L32_001138</name>
</gene>
<dbReference type="RefSeq" id="WP_056938948.1">
    <property type="nucleotide sequence ID" value="NZ_AZDM01000017.1"/>
</dbReference>
<accession>A0A4R5NTC0</accession>
<proteinExistence type="predicted"/>
<comment type="caution">
    <text evidence="1">The sequence shown here is derived from an EMBL/GenBank/DDBJ whole genome shotgun (WGS) entry which is preliminary data.</text>
</comment>
<dbReference type="PANTHER" id="PTHR35145:SF1">
    <property type="entry name" value="CYTOPLASMIC PROTEIN"/>
    <property type="match status" value="1"/>
</dbReference>
<dbReference type="InterPro" id="IPR038056">
    <property type="entry name" value="YjbR-like_sf"/>
</dbReference>
<dbReference type="PANTHER" id="PTHR35145">
    <property type="entry name" value="CYTOPLASMIC PROTEIN-RELATED"/>
    <property type="match status" value="1"/>
</dbReference>
<dbReference type="Proteomes" id="UP000295181">
    <property type="component" value="Unassembled WGS sequence"/>
</dbReference>
<dbReference type="EMBL" id="PUFP01000014">
    <property type="protein sequence ID" value="TDG80606.1"/>
    <property type="molecule type" value="Genomic_DNA"/>
</dbReference>
<evidence type="ECO:0008006" key="3">
    <source>
        <dbReference type="Google" id="ProtNLM"/>
    </source>
</evidence>
<dbReference type="AlphaFoldDB" id="A0A4R5NTC0"/>
<evidence type="ECO:0000313" key="2">
    <source>
        <dbReference type="Proteomes" id="UP000295181"/>
    </source>
</evidence>
<dbReference type="InterPro" id="IPR058532">
    <property type="entry name" value="YjbR/MT2646/Rv2570-like"/>
</dbReference>
<sequence length="116" mass="13921">MKYQDVTNYVIEKYHVHPEYLWKKYPSFAVLRHKENRKWFGLVMQVEKSQLGLDGQGKEDILDVKLDPKEVEFRQTSLEFLPAYHMNKTNWLAIRLNQVDPKQIHDLIEASYQLTQ</sequence>
<dbReference type="Gene3D" id="3.90.1150.30">
    <property type="match status" value="1"/>
</dbReference>
<organism evidence="1 2">
    <name type="scientific">Lentilactobacillus buchneri DSM 20057</name>
    <dbReference type="NCBI Taxonomy" id="1423728"/>
    <lineage>
        <taxon>Bacteria</taxon>
        <taxon>Bacillati</taxon>
        <taxon>Bacillota</taxon>
        <taxon>Bacilli</taxon>
        <taxon>Lactobacillales</taxon>
        <taxon>Lactobacillaceae</taxon>
        <taxon>Lentilactobacillus</taxon>
    </lineage>
</organism>
<dbReference type="Pfam" id="PF04237">
    <property type="entry name" value="YjbR"/>
    <property type="match status" value="1"/>
</dbReference>
<evidence type="ECO:0000313" key="1">
    <source>
        <dbReference type="EMBL" id="TDG80606.1"/>
    </source>
</evidence>
<name>A0A4R5NTC0_LENBU</name>
<protein>
    <recommendedName>
        <fullName evidence="3">MmcQ/YjbR family DNA-binding protein</fullName>
    </recommendedName>
</protein>
<dbReference type="SUPFAM" id="SSF142906">
    <property type="entry name" value="YjbR-like"/>
    <property type="match status" value="1"/>
</dbReference>
<dbReference type="InterPro" id="IPR007351">
    <property type="entry name" value="YjbR"/>
</dbReference>
<dbReference type="GeneID" id="72461921"/>
<reference evidence="1 2" key="1">
    <citation type="journal article" date="2019" name="Appl. Microbiol. Biotechnol.">
        <title>Uncovering carbohydrate metabolism through a genotype-phenotype association study of 56 lactic acid bacteria genomes.</title>
        <authorList>
            <person name="Buron-Moles G."/>
            <person name="Chailyan A."/>
            <person name="Dolejs I."/>
            <person name="Forster J."/>
            <person name="Miks M.H."/>
        </authorList>
    </citation>
    <scope>NUCLEOTIDE SEQUENCE [LARGE SCALE GENOMIC DNA]</scope>
    <source>
        <strain evidence="1 2">ATCC 4005</strain>
    </source>
</reference>